<accession>A0A9P8UCE5</accession>
<protein>
    <submittedName>
        <fullName evidence="2">Uncharacterized protein</fullName>
    </submittedName>
</protein>
<gene>
    <name evidence="2" type="ORF">BKA67DRAFT_580044</name>
</gene>
<evidence type="ECO:0000256" key="1">
    <source>
        <dbReference type="SAM" id="MobiDB-lite"/>
    </source>
</evidence>
<comment type="caution">
    <text evidence="2">The sequence shown here is derived from an EMBL/GenBank/DDBJ whole genome shotgun (WGS) entry which is preliminary data.</text>
</comment>
<keyword evidence="3" id="KW-1185">Reference proteome</keyword>
<name>A0A9P8UCE5_9PEZI</name>
<feature type="region of interest" description="Disordered" evidence="1">
    <location>
        <begin position="1"/>
        <end position="23"/>
    </location>
</feature>
<sequence length="90" mass="9765">MADSDKRERSASPEFEIPDDNGRPLIHKSGVAYKFRPGQLVYLRVPGSRQTEGPYKIESARGAGKYTICHANGQTARGGAVVDETDLTTA</sequence>
<reference evidence="2" key="1">
    <citation type="journal article" date="2021" name="Nat. Commun.">
        <title>Genetic determinants of endophytism in the Arabidopsis root mycobiome.</title>
        <authorList>
            <person name="Mesny F."/>
            <person name="Miyauchi S."/>
            <person name="Thiergart T."/>
            <person name="Pickel B."/>
            <person name="Atanasova L."/>
            <person name="Karlsson M."/>
            <person name="Huettel B."/>
            <person name="Barry K.W."/>
            <person name="Haridas S."/>
            <person name="Chen C."/>
            <person name="Bauer D."/>
            <person name="Andreopoulos W."/>
            <person name="Pangilinan J."/>
            <person name="LaButti K."/>
            <person name="Riley R."/>
            <person name="Lipzen A."/>
            <person name="Clum A."/>
            <person name="Drula E."/>
            <person name="Henrissat B."/>
            <person name="Kohler A."/>
            <person name="Grigoriev I.V."/>
            <person name="Martin F.M."/>
            <person name="Hacquard S."/>
        </authorList>
    </citation>
    <scope>NUCLEOTIDE SEQUENCE</scope>
    <source>
        <strain evidence="2">MPI-SDFR-AT-0073</strain>
    </source>
</reference>
<dbReference type="GeneID" id="70132707"/>
<dbReference type="RefSeq" id="XP_045953110.1">
    <property type="nucleotide sequence ID" value="XM_046103816.1"/>
</dbReference>
<evidence type="ECO:0000313" key="3">
    <source>
        <dbReference type="Proteomes" id="UP000758603"/>
    </source>
</evidence>
<evidence type="ECO:0000313" key="2">
    <source>
        <dbReference type="EMBL" id="KAH6646596.1"/>
    </source>
</evidence>
<proteinExistence type="predicted"/>
<dbReference type="OrthoDB" id="4725400at2759"/>
<feature type="compositionally biased region" description="Basic and acidic residues" evidence="1">
    <location>
        <begin position="1"/>
        <end position="11"/>
    </location>
</feature>
<dbReference type="AlphaFoldDB" id="A0A9P8UCE5"/>
<organism evidence="2 3">
    <name type="scientific">Truncatella angustata</name>
    <dbReference type="NCBI Taxonomy" id="152316"/>
    <lineage>
        <taxon>Eukaryota</taxon>
        <taxon>Fungi</taxon>
        <taxon>Dikarya</taxon>
        <taxon>Ascomycota</taxon>
        <taxon>Pezizomycotina</taxon>
        <taxon>Sordariomycetes</taxon>
        <taxon>Xylariomycetidae</taxon>
        <taxon>Amphisphaeriales</taxon>
        <taxon>Sporocadaceae</taxon>
        <taxon>Truncatella</taxon>
    </lineage>
</organism>
<dbReference type="EMBL" id="JAGPXC010000009">
    <property type="protein sequence ID" value="KAH6646596.1"/>
    <property type="molecule type" value="Genomic_DNA"/>
</dbReference>
<dbReference type="Proteomes" id="UP000758603">
    <property type="component" value="Unassembled WGS sequence"/>
</dbReference>